<reference evidence="7 8" key="1">
    <citation type="submission" date="2015-10" db="EMBL/GenBank/DDBJ databases">
        <title>Full genome of DAOMC 229536 Phialocephala scopiformis, a fungal endophyte of spruce producing the potent anti-insectan compound rugulosin.</title>
        <authorList>
            <consortium name="DOE Joint Genome Institute"/>
            <person name="Walker A.K."/>
            <person name="Frasz S.L."/>
            <person name="Seifert K.A."/>
            <person name="Miller J.D."/>
            <person name="Mondo S.J."/>
            <person name="Labutti K."/>
            <person name="Lipzen A."/>
            <person name="Dockter R."/>
            <person name="Kennedy M."/>
            <person name="Grigoriev I.V."/>
            <person name="Spatafora J.W."/>
        </authorList>
    </citation>
    <scope>NUCLEOTIDE SEQUENCE [LARGE SCALE GENOMIC DNA]</scope>
    <source>
        <strain evidence="7 8">CBS 120377</strain>
    </source>
</reference>
<dbReference type="AlphaFoldDB" id="A0A194XJ02"/>
<dbReference type="PANTHER" id="PTHR37451">
    <property type="entry name" value="MARVEL DOMAIN"/>
    <property type="match status" value="1"/>
</dbReference>
<feature type="non-terminal residue" evidence="7">
    <location>
        <position position="173"/>
    </location>
</feature>
<comment type="subcellular location">
    <subcellularLocation>
        <location evidence="1">Membrane</location>
        <topology evidence="1">Multi-pass membrane protein</topology>
    </subcellularLocation>
</comment>
<keyword evidence="3 5" id="KW-1133">Transmembrane helix</keyword>
<evidence type="ECO:0000259" key="6">
    <source>
        <dbReference type="Pfam" id="PF01284"/>
    </source>
</evidence>
<proteinExistence type="predicted"/>
<accession>A0A194XJ02</accession>
<dbReference type="KEGG" id="psco:LY89DRAFT_549354"/>
<protein>
    <recommendedName>
        <fullName evidence="6">MARVEL domain-containing protein</fullName>
    </recommendedName>
</protein>
<dbReference type="PANTHER" id="PTHR37451:SF4">
    <property type="entry name" value="MARVEL DOMAIN-CONTAINING PROTEIN"/>
    <property type="match status" value="1"/>
</dbReference>
<dbReference type="GeneID" id="28818011"/>
<dbReference type="EMBL" id="KQ947410">
    <property type="protein sequence ID" value="KUJ20106.1"/>
    <property type="molecule type" value="Genomic_DNA"/>
</dbReference>
<dbReference type="RefSeq" id="XP_018074461.1">
    <property type="nucleotide sequence ID" value="XM_018208285.1"/>
</dbReference>
<feature type="transmembrane region" description="Helical" evidence="5">
    <location>
        <begin position="125"/>
        <end position="145"/>
    </location>
</feature>
<dbReference type="InterPro" id="IPR008253">
    <property type="entry name" value="Marvel"/>
</dbReference>
<name>A0A194XJ02_MOLSC</name>
<feature type="transmembrane region" description="Helical" evidence="5">
    <location>
        <begin position="29"/>
        <end position="46"/>
    </location>
</feature>
<keyword evidence="8" id="KW-1185">Reference proteome</keyword>
<dbReference type="OrthoDB" id="5325022at2759"/>
<dbReference type="GO" id="GO:0016020">
    <property type="term" value="C:membrane"/>
    <property type="evidence" value="ECO:0007669"/>
    <property type="project" value="UniProtKB-SubCell"/>
</dbReference>
<keyword evidence="2 5" id="KW-0812">Transmembrane</keyword>
<feature type="non-terminal residue" evidence="7">
    <location>
        <position position="1"/>
    </location>
</feature>
<dbReference type="Pfam" id="PF01284">
    <property type="entry name" value="MARVEL"/>
    <property type="match status" value="1"/>
</dbReference>
<feature type="transmembrane region" description="Helical" evidence="5">
    <location>
        <begin position="58"/>
        <end position="79"/>
    </location>
</feature>
<dbReference type="InParanoid" id="A0A194XJ02"/>
<dbReference type="Proteomes" id="UP000070700">
    <property type="component" value="Unassembled WGS sequence"/>
</dbReference>
<organism evidence="7 8">
    <name type="scientific">Mollisia scopiformis</name>
    <name type="common">Conifer needle endophyte fungus</name>
    <name type="synonym">Phialocephala scopiformis</name>
    <dbReference type="NCBI Taxonomy" id="149040"/>
    <lineage>
        <taxon>Eukaryota</taxon>
        <taxon>Fungi</taxon>
        <taxon>Dikarya</taxon>
        <taxon>Ascomycota</taxon>
        <taxon>Pezizomycotina</taxon>
        <taxon>Leotiomycetes</taxon>
        <taxon>Helotiales</taxon>
        <taxon>Mollisiaceae</taxon>
        <taxon>Mollisia</taxon>
    </lineage>
</organism>
<feature type="transmembrane region" description="Helical" evidence="5">
    <location>
        <begin position="5"/>
        <end position="23"/>
    </location>
</feature>
<evidence type="ECO:0000313" key="7">
    <source>
        <dbReference type="EMBL" id="KUJ20106.1"/>
    </source>
</evidence>
<evidence type="ECO:0000256" key="4">
    <source>
        <dbReference type="ARBA" id="ARBA00023136"/>
    </source>
</evidence>
<evidence type="ECO:0000256" key="3">
    <source>
        <dbReference type="ARBA" id="ARBA00022989"/>
    </source>
</evidence>
<keyword evidence="4 5" id="KW-0472">Membrane</keyword>
<evidence type="ECO:0000313" key="8">
    <source>
        <dbReference type="Proteomes" id="UP000070700"/>
    </source>
</evidence>
<dbReference type="STRING" id="149040.A0A194XJ02"/>
<evidence type="ECO:0000256" key="5">
    <source>
        <dbReference type="SAM" id="Phobius"/>
    </source>
</evidence>
<evidence type="ECO:0000256" key="1">
    <source>
        <dbReference type="ARBA" id="ARBA00004141"/>
    </source>
</evidence>
<feature type="domain" description="MARVEL" evidence="6">
    <location>
        <begin position="1"/>
        <end position="143"/>
    </location>
</feature>
<evidence type="ECO:0000256" key="2">
    <source>
        <dbReference type="ARBA" id="ARBA00022692"/>
    </source>
</evidence>
<gene>
    <name evidence="7" type="ORF">LY89DRAFT_549354</name>
</gene>
<sequence>RCFQLATAIAVMGLMAYGITFLSFDGDNLMMFTAIATVIITIYIIVAETCAPVIYNYWAILGLDIFAIIFWVVSFSYLASEVAEYQIVTYDDTCAYTYYGYCVKKRGFTLSKRDTTDVYTYRNSMAAACGLGGLEFILFVKTLIWTSIYLHKHRKAGGHCMPNSKTTEPAHVE</sequence>